<sequence>MRPVVKIGGSLLRSADDFIRAAKFLASYERPPIAVVSAVKGVTDMLLELYKTRSYLMFEEVAHRHISIARALGVEDEVAPLLRELEAALQLPKEPWAVDYFASFGERLSATILASVARRMGIAAKLYIAPIVTDSSFGNATPIRLDYADELREGDVLAVVTGFIGRDREGRFTTVGRGGSDYTATYIGKEIGARKVFLITDAPGVMTADPREVEEAEVLPLMSIYEAVAAAQAGAKNFHPRTFQPVLEAGNMAVEVRSYHSRGTLIGHIYPPPPYKVVTRCGQGSCVVGLAAEELTKLGGVSLGRYTCRLDIPPRQAHELLVKPYIKYIK</sequence>
<dbReference type="Pfam" id="PF00696">
    <property type="entry name" value="AA_kinase"/>
    <property type="match status" value="1"/>
</dbReference>
<dbReference type="EC" id="2.7.2.4" evidence="3"/>
<organism evidence="3 4">
    <name type="scientific">Pyrobaculum calidifontis (strain DSM 21063 / JCM 11548 / VA1)</name>
    <dbReference type="NCBI Taxonomy" id="410359"/>
    <lineage>
        <taxon>Archaea</taxon>
        <taxon>Thermoproteota</taxon>
        <taxon>Thermoprotei</taxon>
        <taxon>Thermoproteales</taxon>
        <taxon>Thermoproteaceae</taxon>
        <taxon>Pyrobaculum</taxon>
    </lineage>
</organism>
<reference evidence="3" key="1">
    <citation type="submission" date="2007-02" db="EMBL/GenBank/DDBJ databases">
        <title>Complete sequence of Pyrobaculum calidifontis JCM 11548.</title>
        <authorList>
            <consortium name="US DOE Joint Genome Institute"/>
            <person name="Copeland A."/>
            <person name="Lucas S."/>
            <person name="Lapidus A."/>
            <person name="Barry K."/>
            <person name="Glavina del Rio T."/>
            <person name="Dalin E."/>
            <person name="Tice H."/>
            <person name="Pitluck S."/>
            <person name="Chain P."/>
            <person name="Malfatti S."/>
            <person name="Shin M."/>
            <person name="Vergez L."/>
            <person name="Schmutz J."/>
            <person name="Larimer F."/>
            <person name="Land M."/>
            <person name="Hauser L."/>
            <person name="Kyrpides N."/>
            <person name="Mikhailova N."/>
            <person name="Cozen A.E."/>
            <person name="Fitz-Gibbon S.T."/>
            <person name="House C.H."/>
            <person name="Saltikov C."/>
            <person name="Lowe T.M."/>
            <person name="Richardson P."/>
        </authorList>
    </citation>
    <scope>NUCLEOTIDE SEQUENCE [LARGE SCALE GENOMIC DNA]</scope>
    <source>
        <strain evidence="3">JCM 11548</strain>
    </source>
</reference>
<dbReference type="AlphaFoldDB" id="A3MT45"/>
<keyword evidence="3" id="KW-0418">Kinase</keyword>
<proteinExistence type="inferred from homology"/>
<name>A3MT45_PYRCJ</name>
<protein>
    <submittedName>
        <fullName evidence="3">Aspartate kinase</fullName>
        <ecNumber evidence="3">2.7.2.4</ecNumber>
    </submittedName>
</protein>
<dbReference type="Gene3D" id="3.40.1160.10">
    <property type="entry name" value="Acetylglutamate kinase-like"/>
    <property type="match status" value="1"/>
</dbReference>
<dbReference type="STRING" id="410359.Pcal_0377"/>
<dbReference type="EMBL" id="CP000561">
    <property type="protein sequence ID" value="ABO07812.1"/>
    <property type="molecule type" value="Genomic_DNA"/>
</dbReference>
<evidence type="ECO:0000256" key="1">
    <source>
        <dbReference type="ARBA" id="ARBA00010122"/>
    </source>
</evidence>
<dbReference type="SUPFAM" id="SSF53633">
    <property type="entry name" value="Carbamate kinase-like"/>
    <property type="match status" value="1"/>
</dbReference>
<dbReference type="OrthoDB" id="8904at2157"/>
<keyword evidence="3" id="KW-0808">Transferase</keyword>
<accession>A3MT45</accession>
<dbReference type="GO" id="GO:0009089">
    <property type="term" value="P:lysine biosynthetic process via diaminopimelate"/>
    <property type="evidence" value="ECO:0007669"/>
    <property type="project" value="TreeGrafter"/>
</dbReference>
<dbReference type="HOGENOM" id="CLU_009116_6_3_2"/>
<dbReference type="GO" id="GO:0004072">
    <property type="term" value="F:aspartate kinase activity"/>
    <property type="evidence" value="ECO:0007669"/>
    <property type="project" value="UniProtKB-EC"/>
</dbReference>
<gene>
    <name evidence="3" type="ordered locus">Pcal_0377</name>
</gene>
<feature type="domain" description="Aspartate/glutamate/uridylate kinase" evidence="2">
    <location>
        <begin position="1"/>
        <end position="256"/>
    </location>
</feature>
<dbReference type="RefSeq" id="WP_011849069.1">
    <property type="nucleotide sequence ID" value="NC_009073.1"/>
</dbReference>
<evidence type="ECO:0000313" key="3">
    <source>
        <dbReference type="EMBL" id="ABO07812.1"/>
    </source>
</evidence>
<dbReference type="eggNOG" id="arCOG00861">
    <property type="taxonomic scope" value="Archaea"/>
</dbReference>
<dbReference type="GO" id="GO:0005829">
    <property type="term" value="C:cytosol"/>
    <property type="evidence" value="ECO:0007669"/>
    <property type="project" value="TreeGrafter"/>
</dbReference>
<keyword evidence="4" id="KW-1185">Reference proteome</keyword>
<dbReference type="InterPro" id="IPR036393">
    <property type="entry name" value="AceGlu_kinase-like_sf"/>
</dbReference>
<dbReference type="GO" id="GO:0009090">
    <property type="term" value="P:homoserine biosynthetic process"/>
    <property type="evidence" value="ECO:0007669"/>
    <property type="project" value="TreeGrafter"/>
</dbReference>
<dbReference type="Proteomes" id="UP000001431">
    <property type="component" value="Chromosome"/>
</dbReference>
<dbReference type="InterPro" id="IPR001048">
    <property type="entry name" value="Asp/Glu/Uridylate_kinase"/>
</dbReference>
<dbReference type="PANTHER" id="PTHR21499:SF70">
    <property type="entry name" value="ASPARTOKINASE"/>
    <property type="match status" value="1"/>
</dbReference>
<dbReference type="PANTHER" id="PTHR21499">
    <property type="entry name" value="ASPARTATE KINASE"/>
    <property type="match status" value="1"/>
</dbReference>
<comment type="similarity">
    <text evidence="1">Belongs to the aspartokinase family.</text>
</comment>
<dbReference type="KEGG" id="pcl:Pcal_0377"/>
<dbReference type="GeneID" id="4910058"/>
<dbReference type="CDD" id="cd04234">
    <property type="entry name" value="AAK_AK"/>
    <property type="match status" value="1"/>
</dbReference>
<evidence type="ECO:0000259" key="2">
    <source>
        <dbReference type="Pfam" id="PF00696"/>
    </source>
</evidence>
<evidence type="ECO:0000313" key="4">
    <source>
        <dbReference type="Proteomes" id="UP000001431"/>
    </source>
</evidence>